<feature type="compositionally biased region" description="Pro residues" evidence="1">
    <location>
        <begin position="505"/>
        <end position="515"/>
    </location>
</feature>
<evidence type="ECO:0008006" key="5">
    <source>
        <dbReference type="Google" id="ProtNLM"/>
    </source>
</evidence>
<evidence type="ECO:0000313" key="4">
    <source>
        <dbReference type="Proteomes" id="UP000198859"/>
    </source>
</evidence>
<evidence type="ECO:0000256" key="1">
    <source>
        <dbReference type="SAM" id="MobiDB-lite"/>
    </source>
</evidence>
<feature type="region of interest" description="Disordered" evidence="1">
    <location>
        <begin position="495"/>
        <end position="526"/>
    </location>
</feature>
<organism evidence="3 4">
    <name type="scientific">Nocardioides scoriae</name>
    <dbReference type="NCBI Taxonomy" id="642780"/>
    <lineage>
        <taxon>Bacteria</taxon>
        <taxon>Bacillati</taxon>
        <taxon>Actinomycetota</taxon>
        <taxon>Actinomycetes</taxon>
        <taxon>Propionibacteriales</taxon>
        <taxon>Nocardioidaceae</taxon>
        <taxon>Nocardioides</taxon>
    </lineage>
</organism>
<feature type="transmembrane region" description="Helical" evidence="2">
    <location>
        <begin position="142"/>
        <end position="164"/>
    </location>
</feature>
<dbReference type="Proteomes" id="UP000198859">
    <property type="component" value="Chromosome I"/>
</dbReference>
<dbReference type="RefSeq" id="WP_091732072.1">
    <property type="nucleotide sequence ID" value="NZ_LT629757.1"/>
</dbReference>
<evidence type="ECO:0000313" key="3">
    <source>
        <dbReference type="EMBL" id="SDT04378.1"/>
    </source>
</evidence>
<keyword evidence="2" id="KW-1133">Transmembrane helix</keyword>
<name>A0A1H1X519_9ACTN</name>
<dbReference type="InterPro" id="IPR029052">
    <property type="entry name" value="Metallo-depent_PP-like"/>
</dbReference>
<dbReference type="AlphaFoldDB" id="A0A1H1X519"/>
<accession>A0A1H1X519</accession>
<keyword evidence="2" id="KW-0812">Transmembrane</keyword>
<evidence type="ECO:0000256" key="2">
    <source>
        <dbReference type="SAM" id="Phobius"/>
    </source>
</evidence>
<feature type="compositionally biased region" description="Low complexity" evidence="1">
    <location>
        <begin position="516"/>
        <end position="526"/>
    </location>
</feature>
<keyword evidence="2" id="KW-0472">Membrane</keyword>
<dbReference type="EMBL" id="LT629757">
    <property type="protein sequence ID" value="SDT04378.1"/>
    <property type="molecule type" value="Genomic_DNA"/>
</dbReference>
<sequence>MWLLVALPATVWCFTHTSVETVVASHDAELRPTLDGRVHLDLGPYLPDLRFPAQGRVGVDVEVGKTTADTGGELAQRYAAIAARPQAEERRVTEAVTGLAWRAAGWGAAVGLVPVGAWLLVGPRRRSELARGLRERVRHPRTAVAPVAVLALVAGVVVVLARPWEAEPDRVQDSTWISLQDAYPDVQVPTELAAWQVQGGLFTSGTRRLLESALDTFRKSTVFYDEVVAGVPEVAGQLRAPAEDETVAVLVSDRHDNIGMDQVVRAVADEAGATVVLDAGDDTSTGETWEAFSLDSLDAAFEGYDARLAIAGNHDNGSFVSRYLADHGWTHLDGTPVEEFGDVRVSGVDDPRSSGLGSWRDATGLSFAETAEQIADDVCELDDAGERVATLLLHDANLGKPALARGCTDLVLAGHLHVQVGPDRVVGEDGSAGYSYTNGTTGGAAYALAIGSKLRRDAQFTLVTYAGGRPAGLQPVTVRTTGELVVQDYVPLDLRGGAPTGASPDPTPEPAPGPTADPDAGPGAGP</sequence>
<gene>
    <name evidence="3" type="ORF">SAMN04488570_3374</name>
</gene>
<keyword evidence="4" id="KW-1185">Reference proteome</keyword>
<protein>
    <recommendedName>
        <fullName evidence="5">Calcineurin-like phosphoesterase</fullName>
    </recommendedName>
</protein>
<dbReference type="STRING" id="642780.SAMN04488570_3374"/>
<feature type="transmembrane region" description="Helical" evidence="2">
    <location>
        <begin position="99"/>
        <end position="121"/>
    </location>
</feature>
<reference evidence="4" key="1">
    <citation type="submission" date="2016-10" db="EMBL/GenBank/DDBJ databases">
        <authorList>
            <person name="Varghese N."/>
            <person name="Submissions S."/>
        </authorList>
    </citation>
    <scope>NUCLEOTIDE SEQUENCE [LARGE SCALE GENOMIC DNA]</scope>
    <source>
        <strain evidence="4">DSM 22127</strain>
    </source>
</reference>
<proteinExistence type="predicted"/>
<dbReference type="SUPFAM" id="SSF56300">
    <property type="entry name" value="Metallo-dependent phosphatases"/>
    <property type="match status" value="1"/>
</dbReference>